<dbReference type="EC" id="2.3.1.-" evidence="3"/>
<proteinExistence type="predicted"/>
<gene>
    <name evidence="3" type="ORF">ACFOZ4_25380</name>
</gene>
<feature type="transmembrane region" description="Helical" evidence="1">
    <location>
        <begin position="139"/>
        <end position="160"/>
    </location>
</feature>
<keyword evidence="1" id="KW-0472">Membrane</keyword>
<organism evidence="3 4">
    <name type="scientific">Hamadaea flava</name>
    <dbReference type="NCBI Taxonomy" id="1742688"/>
    <lineage>
        <taxon>Bacteria</taxon>
        <taxon>Bacillati</taxon>
        <taxon>Actinomycetota</taxon>
        <taxon>Actinomycetes</taxon>
        <taxon>Micromonosporales</taxon>
        <taxon>Micromonosporaceae</taxon>
        <taxon>Hamadaea</taxon>
    </lineage>
</organism>
<feature type="transmembrane region" description="Helical" evidence="1">
    <location>
        <begin position="322"/>
        <end position="342"/>
    </location>
</feature>
<comment type="caution">
    <text evidence="3">The sequence shown here is derived from an EMBL/GenBank/DDBJ whole genome shotgun (WGS) entry which is preliminary data.</text>
</comment>
<sequence>MNRSGDEQAVDPQTKTTRPRSRYVDTLRAVAITRVFLHHTLWISWLAVLFPSMFVMFGLAGAMTAASLERKGPAPTVRSRLRRTLPPLWALAAVAIPLMLINGWQHDTTNPLRWQDLLYWVLPLANPPASSWGGAFTLALWYIRAYIWFVLLSPIFWWFFQRWPVKTLVAPLTGAVLLYSPLVPLPVNRVGDVMWSTASYGTAWMLGFARHTRLLDRIPVWVCAAAAGVLGVAGYFWGAGQGGFPFADPIAETLWGTGFVLLALRARPTLAWLDRFPRLARLVSAFNARAITIYVWQLPVLFLTGALLQYAGITPLTTEMKIASLLVGAPLTALAVLAVGWVEDIAARRRPALVPAVPSPRSAPAGQPAPAAASA</sequence>
<feature type="domain" description="Acyltransferase 3" evidence="2">
    <location>
        <begin position="23"/>
        <end position="338"/>
    </location>
</feature>
<accession>A0ABV8LU84</accession>
<protein>
    <submittedName>
        <fullName evidence="3">Acyltransferase</fullName>
        <ecNumber evidence="3">2.3.1.-</ecNumber>
    </submittedName>
</protein>
<evidence type="ECO:0000313" key="4">
    <source>
        <dbReference type="Proteomes" id="UP001595816"/>
    </source>
</evidence>
<reference evidence="4" key="1">
    <citation type="journal article" date="2019" name="Int. J. Syst. Evol. Microbiol.">
        <title>The Global Catalogue of Microorganisms (GCM) 10K type strain sequencing project: providing services to taxonomists for standard genome sequencing and annotation.</title>
        <authorList>
            <consortium name="The Broad Institute Genomics Platform"/>
            <consortium name="The Broad Institute Genome Sequencing Center for Infectious Disease"/>
            <person name="Wu L."/>
            <person name="Ma J."/>
        </authorList>
    </citation>
    <scope>NUCLEOTIDE SEQUENCE [LARGE SCALE GENOMIC DNA]</scope>
    <source>
        <strain evidence="4">CGMCC 4.7289</strain>
    </source>
</reference>
<dbReference type="Proteomes" id="UP001595816">
    <property type="component" value="Unassembled WGS sequence"/>
</dbReference>
<evidence type="ECO:0000256" key="1">
    <source>
        <dbReference type="SAM" id="Phobius"/>
    </source>
</evidence>
<keyword evidence="4" id="KW-1185">Reference proteome</keyword>
<feature type="transmembrane region" description="Helical" evidence="1">
    <location>
        <begin position="286"/>
        <end position="310"/>
    </location>
</feature>
<keyword evidence="3" id="KW-0012">Acyltransferase</keyword>
<dbReference type="GO" id="GO:0016746">
    <property type="term" value="F:acyltransferase activity"/>
    <property type="evidence" value="ECO:0007669"/>
    <property type="project" value="UniProtKB-KW"/>
</dbReference>
<keyword evidence="3" id="KW-0808">Transferase</keyword>
<feature type="transmembrane region" description="Helical" evidence="1">
    <location>
        <begin position="87"/>
        <end position="104"/>
    </location>
</feature>
<name>A0ABV8LU84_9ACTN</name>
<dbReference type="RefSeq" id="WP_382190603.1">
    <property type="nucleotide sequence ID" value="NZ_JBHSAY010000015.1"/>
</dbReference>
<dbReference type="InterPro" id="IPR002656">
    <property type="entry name" value="Acyl_transf_3_dom"/>
</dbReference>
<dbReference type="EMBL" id="JBHSAY010000015">
    <property type="protein sequence ID" value="MFC4133958.1"/>
    <property type="molecule type" value="Genomic_DNA"/>
</dbReference>
<evidence type="ECO:0000259" key="2">
    <source>
        <dbReference type="Pfam" id="PF01757"/>
    </source>
</evidence>
<feature type="transmembrane region" description="Helical" evidence="1">
    <location>
        <begin position="249"/>
        <end position="266"/>
    </location>
</feature>
<feature type="transmembrane region" description="Helical" evidence="1">
    <location>
        <begin position="42"/>
        <end position="66"/>
    </location>
</feature>
<evidence type="ECO:0000313" key="3">
    <source>
        <dbReference type="EMBL" id="MFC4133958.1"/>
    </source>
</evidence>
<keyword evidence="1" id="KW-1133">Transmembrane helix</keyword>
<keyword evidence="1" id="KW-0812">Transmembrane</keyword>
<dbReference type="Pfam" id="PF01757">
    <property type="entry name" value="Acyl_transf_3"/>
    <property type="match status" value="1"/>
</dbReference>
<feature type="transmembrane region" description="Helical" evidence="1">
    <location>
        <begin position="218"/>
        <end position="237"/>
    </location>
</feature>